<dbReference type="Gene3D" id="3.40.50.150">
    <property type="entry name" value="Vaccinia Virus protein VP39"/>
    <property type="match status" value="1"/>
</dbReference>
<dbReference type="CDD" id="cd02440">
    <property type="entry name" value="AdoMet_MTases"/>
    <property type="match status" value="1"/>
</dbReference>
<accession>A0A1F8DWB6</accession>
<dbReference type="GO" id="GO:0032259">
    <property type="term" value="P:methylation"/>
    <property type="evidence" value="ECO:0007669"/>
    <property type="project" value="UniProtKB-KW"/>
</dbReference>
<dbReference type="InterPro" id="IPR041698">
    <property type="entry name" value="Methyltransf_25"/>
</dbReference>
<gene>
    <name evidence="5" type="ORF">A2755_01110</name>
</gene>
<protein>
    <recommendedName>
        <fullName evidence="4">Methyltransferase domain-containing protein</fullName>
    </recommendedName>
</protein>
<evidence type="ECO:0000256" key="1">
    <source>
        <dbReference type="ARBA" id="ARBA00022603"/>
    </source>
</evidence>
<dbReference type="PANTHER" id="PTHR43464:SF19">
    <property type="entry name" value="UBIQUINONE BIOSYNTHESIS O-METHYLTRANSFERASE, MITOCHONDRIAL"/>
    <property type="match status" value="1"/>
</dbReference>
<evidence type="ECO:0000259" key="4">
    <source>
        <dbReference type="Pfam" id="PF13649"/>
    </source>
</evidence>
<evidence type="ECO:0000313" key="6">
    <source>
        <dbReference type="Proteomes" id="UP000177029"/>
    </source>
</evidence>
<feature type="domain" description="Methyltransferase" evidence="4">
    <location>
        <begin position="38"/>
        <end position="126"/>
    </location>
</feature>
<reference evidence="5 6" key="1">
    <citation type="journal article" date="2016" name="Nat. Commun.">
        <title>Thousands of microbial genomes shed light on interconnected biogeochemical processes in an aquifer system.</title>
        <authorList>
            <person name="Anantharaman K."/>
            <person name="Brown C.T."/>
            <person name="Hug L.A."/>
            <person name="Sharon I."/>
            <person name="Castelle C.J."/>
            <person name="Probst A.J."/>
            <person name="Thomas B.C."/>
            <person name="Singh A."/>
            <person name="Wilkins M.J."/>
            <person name="Karaoz U."/>
            <person name="Brodie E.L."/>
            <person name="Williams K.H."/>
            <person name="Hubbard S.S."/>
            <person name="Banfield J.F."/>
        </authorList>
    </citation>
    <scope>NUCLEOTIDE SEQUENCE [LARGE SCALE GENOMIC DNA]</scope>
</reference>
<keyword evidence="1" id="KW-0489">Methyltransferase</keyword>
<organism evidence="5 6">
    <name type="scientific">Candidatus Wolfebacteria bacterium RIFCSPHIGHO2_01_FULL_48_22</name>
    <dbReference type="NCBI Taxonomy" id="1802555"/>
    <lineage>
        <taxon>Bacteria</taxon>
        <taxon>Candidatus Wolfeibacteriota</taxon>
    </lineage>
</organism>
<dbReference type="Proteomes" id="UP000177029">
    <property type="component" value="Unassembled WGS sequence"/>
</dbReference>
<name>A0A1F8DWB6_9BACT</name>
<evidence type="ECO:0000256" key="3">
    <source>
        <dbReference type="ARBA" id="ARBA00022691"/>
    </source>
</evidence>
<dbReference type="EMBL" id="MGIP01000002">
    <property type="protein sequence ID" value="OGM92349.1"/>
    <property type="molecule type" value="Genomic_DNA"/>
</dbReference>
<keyword evidence="3" id="KW-0949">S-adenosyl-L-methionine</keyword>
<dbReference type="SUPFAM" id="SSF53335">
    <property type="entry name" value="S-adenosyl-L-methionine-dependent methyltransferases"/>
    <property type="match status" value="1"/>
</dbReference>
<sequence length="249" mass="28709">MEKVFDQPHALLINEKRKDFMNRFVPELVRSTGAVTALDAGCGVGHFTDFLSGMFGEDCVEGFDFREENVAEARKRHPEGRYSVLDIEQADRHAELEKKFDMALCIGLLYHLENPFKAIRNLAWLTKKFLIIESVVTPLKLPSAVLIQEGEGIDQAPNYLAMRPSELFLITTLYAAGFSYVYQLEALPDHVDFKGRLERPKKRLFLVASHVELFHPLLKVAKARLVRNTDVAYRKFLYVIRPLYKFFRK</sequence>
<comment type="caution">
    <text evidence="5">The sequence shown here is derived from an EMBL/GenBank/DDBJ whole genome shotgun (WGS) entry which is preliminary data.</text>
</comment>
<dbReference type="STRING" id="1802555.A2755_01110"/>
<dbReference type="Pfam" id="PF13649">
    <property type="entry name" value="Methyltransf_25"/>
    <property type="match status" value="1"/>
</dbReference>
<dbReference type="PANTHER" id="PTHR43464">
    <property type="entry name" value="METHYLTRANSFERASE"/>
    <property type="match status" value="1"/>
</dbReference>
<dbReference type="GO" id="GO:0008168">
    <property type="term" value="F:methyltransferase activity"/>
    <property type="evidence" value="ECO:0007669"/>
    <property type="project" value="UniProtKB-KW"/>
</dbReference>
<keyword evidence="2" id="KW-0808">Transferase</keyword>
<dbReference type="InterPro" id="IPR029063">
    <property type="entry name" value="SAM-dependent_MTases_sf"/>
</dbReference>
<evidence type="ECO:0000313" key="5">
    <source>
        <dbReference type="EMBL" id="OGM92349.1"/>
    </source>
</evidence>
<proteinExistence type="predicted"/>
<dbReference type="AlphaFoldDB" id="A0A1F8DWB6"/>
<evidence type="ECO:0000256" key="2">
    <source>
        <dbReference type="ARBA" id="ARBA00022679"/>
    </source>
</evidence>